<evidence type="ECO:0000313" key="4">
    <source>
        <dbReference type="Proteomes" id="UP000197781"/>
    </source>
</evidence>
<gene>
    <name evidence="3" type="ORF">BP422_21825</name>
</gene>
<feature type="domain" description="YcdB/YcdC repeated" evidence="2">
    <location>
        <begin position="106"/>
        <end position="238"/>
    </location>
</feature>
<evidence type="ECO:0000256" key="1">
    <source>
        <dbReference type="SAM" id="Phobius"/>
    </source>
</evidence>
<feature type="domain" description="YcdB/YcdC repeated" evidence="2">
    <location>
        <begin position="392"/>
        <end position="494"/>
    </location>
</feature>
<dbReference type="AlphaFoldDB" id="A0A220MN21"/>
<reference evidence="3 4" key="1">
    <citation type="submission" date="2016-11" db="EMBL/GenBank/DDBJ databases">
        <authorList>
            <person name="Jaros S."/>
            <person name="Januszkiewicz K."/>
            <person name="Wedrychowicz H."/>
        </authorList>
    </citation>
    <scope>NUCLEOTIDE SEQUENCE [LARGE SCALE GENOMIC DNA]</scope>
    <source>
        <strain evidence="3 4">NF2</strain>
    </source>
</reference>
<keyword evidence="1" id="KW-1133">Transmembrane helix</keyword>
<proteinExistence type="predicted"/>
<organism evidence="3 4">
    <name type="scientific">Brevibacillus formosus</name>
    <dbReference type="NCBI Taxonomy" id="54913"/>
    <lineage>
        <taxon>Bacteria</taxon>
        <taxon>Bacillati</taxon>
        <taxon>Bacillota</taxon>
        <taxon>Bacilli</taxon>
        <taxon>Bacillales</taxon>
        <taxon>Paenibacillaceae</taxon>
        <taxon>Brevibacillus</taxon>
    </lineage>
</organism>
<dbReference type="RefSeq" id="WP_088909570.1">
    <property type="nucleotide sequence ID" value="NZ_CP018145.1"/>
</dbReference>
<protein>
    <recommendedName>
        <fullName evidence="2">YcdB/YcdC repeated domain-containing protein</fullName>
    </recommendedName>
</protein>
<dbReference type="Proteomes" id="UP000197781">
    <property type="component" value="Chromosome"/>
</dbReference>
<accession>A0A220MN21</accession>
<dbReference type="Pfam" id="PF16244">
    <property type="entry name" value="DUF4901"/>
    <property type="match status" value="2"/>
</dbReference>
<dbReference type="KEGG" id="bfm:BP422_21825"/>
<dbReference type="EMBL" id="CP018145">
    <property type="protein sequence ID" value="ASJ55950.1"/>
    <property type="molecule type" value="Genomic_DNA"/>
</dbReference>
<evidence type="ECO:0000259" key="2">
    <source>
        <dbReference type="Pfam" id="PF16244"/>
    </source>
</evidence>
<name>A0A220MN21_9BACL</name>
<dbReference type="InterPro" id="IPR032599">
    <property type="entry name" value="YcdB/YcdC_rep_domain"/>
</dbReference>
<evidence type="ECO:0000313" key="3">
    <source>
        <dbReference type="EMBL" id="ASJ55950.1"/>
    </source>
</evidence>
<keyword evidence="1" id="KW-0472">Membrane</keyword>
<sequence length="566" mass="63656">MKFPSDEEVLQEFRNRPDAVPRSEFLHTLEKKLIEVDQQHRSRSKIRRRTIRLGLSAAVLLAVFLLAPIFIRIITHPDSMMTTKPEAPLVLKGQRLKLDEVSPAAKQTVEKLFNLVPELKTMDSKVMGIEDGVYEIIFYQMVQGKERRYASAEMVAPTGKISSYENEKAMQEDGPPPVEAQAKQMSAAFLQALLGEEFKQYQASQTSGNDWDAVTYTRYENALPVFADRYVVGVNSKGVTYVNTFEATPLSISSKSFAEPDSVLLSEEEIVEKVASFMEPTYFARSKNTGKPSLTYSLQTTGYMNAVTGEEVWGESSHKSQYSDPILVTASGRKVTVQRTEEVAKALTEQFQVNLDGFTLSEKERTSKELKGEQMTTYEVKGGKGRVTVYSHDGVIRGFQVRRWLETTSSTQHQNRPVNAQLTYEEAKEKAVQFLKPYLDASVKELKIDHNKSRMLSASAYSFTFYALHNGVIVADQRYLVNVDGQTGEIVNFMDNFTSPTEPFPALDSAITKEEAAKRFLQSHPVELGYVLPVADGKLQQKPLLVYKVDTIFGFRLDAVTGKVFK</sequence>
<keyword evidence="1" id="KW-0812">Transmembrane</keyword>
<feature type="transmembrane region" description="Helical" evidence="1">
    <location>
        <begin position="51"/>
        <end position="71"/>
    </location>
</feature>